<evidence type="ECO:0000256" key="13">
    <source>
        <dbReference type="SAM" id="MobiDB-lite"/>
    </source>
</evidence>
<dbReference type="PANTHER" id="PTHR43416">
    <property type="entry name" value="DIHYDROLIPOYLLYSINE-RESIDUE SUCCINYLTRANSFERASE COMPONENT OF 2-OXOGLUTARATE DEHYDROGENASE COMPLEX, MITOCHONDRIAL-RELATED"/>
    <property type="match status" value="1"/>
</dbReference>
<dbReference type="InterPro" id="IPR036625">
    <property type="entry name" value="E3-bd_dom_sf"/>
</dbReference>
<gene>
    <name evidence="16" type="ORF">Deia_00072</name>
</gene>
<evidence type="ECO:0000313" key="17">
    <source>
        <dbReference type="Proteomes" id="UP000321934"/>
    </source>
</evidence>
<dbReference type="InterPro" id="IPR050537">
    <property type="entry name" value="2-oxoacid_dehydrogenase"/>
</dbReference>
<dbReference type="RefSeq" id="WP_146820194.1">
    <property type="nucleotide sequence ID" value="NZ_CP029077.1"/>
</dbReference>
<dbReference type="FunFam" id="3.30.559.10:FF:000007">
    <property type="entry name" value="Dihydrolipoamide acetyltransferase component of pyruvate dehydrogenase complex"/>
    <property type="match status" value="1"/>
</dbReference>
<dbReference type="PROSITE" id="PS51826">
    <property type="entry name" value="PSBD"/>
    <property type="match status" value="1"/>
</dbReference>
<feature type="region of interest" description="Disordered" evidence="13">
    <location>
        <begin position="86"/>
        <end position="107"/>
    </location>
</feature>
<evidence type="ECO:0000256" key="7">
    <source>
        <dbReference type="ARBA" id="ARBA00022532"/>
    </source>
</evidence>
<dbReference type="InterPro" id="IPR006255">
    <property type="entry name" value="SucB"/>
</dbReference>
<dbReference type="UniPathway" id="UPA00868">
    <property type="reaction ID" value="UER00840"/>
</dbReference>
<dbReference type="GO" id="GO:0004149">
    <property type="term" value="F:dihydrolipoyllysine-residue succinyltransferase activity"/>
    <property type="evidence" value="ECO:0007669"/>
    <property type="project" value="UniProtKB-UniRule"/>
</dbReference>
<evidence type="ECO:0000256" key="12">
    <source>
        <dbReference type="RuleBase" id="RU361138"/>
    </source>
</evidence>
<dbReference type="SUPFAM" id="SSF52777">
    <property type="entry name" value="CoA-dependent acyltransferases"/>
    <property type="match status" value="1"/>
</dbReference>
<dbReference type="Pfam" id="PF02817">
    <property type="entry name" value="E3_binding"/>
    <property type="match status" value="1"/>
</dbReference>
<evidence type="ECO:0000256" key="10">
    <source>
        <dbReference type="ARBA" id="ARBA00023315"/>
    </source>
</evidence>
<dbReference type="Gene3D" id="3.30.559.10">
    <property type="entry name" value="Chloramphenicol acetyltransferase-like domain"/>
    <property type="match status" value="1"/>
</dbReference>
<dbReference type="AlphaFoldDB" id="A0A5B8XCY6"/>
<comment type="cofactor">
    <cofactor evidence="12">
        <name>(R)-lipoate</name>
        <dbReference type="ChEBI" id="CHEBI:83088"/>
    </cofactor>
    <text evidence="12">Binds 1 lipoyl cofactor covalently.</text>
</comment>
<accession>A0A5B8XCY6</accession>
<feature type="domain" description="Peripheral subunit-binding (PSBD)" evidence="15">
    <location>
        <begin position="99"/>
        <end position="136"/>
    </location>
</feature>
<dbReference type="Proteomes" id="UP000321934">
    <property type="component" value="Chromosome"/>
</dbReference>
<comment type="catalytic activity">
    <reaction evidence="11 12">
        <text>N(6)-[(R)-dihydrolipoyl]-L-lysyl-[protein] + succinyl-CoA = N(6)-[(R)-S(8)-succinyldihydrolipoyl]-L-lysyl-[protein] + CoA</text>
        <dbReference type="Rhea" id="RHEA:15213"/>
        <dbReference type="Rhea" id="RHEA-COMP:10475"/>
        <dbReference type="Rhea" id="RHEA-COMP:20092"/>
        <dbReference type="ChEBI" id="CHEBI:57287"/>
        <dbReference type="ChEBI" id="CHEBI:57292"/>
        <dbReference type="ChEBI" id="CHEBI:83100"/>
        <dbReference type="ChEBI" id="CHEBI:83120"/>
        <dbReference type="EC" id="2.3.1.61"/>
    </reaction>
</comment>
<dbReference type="NCBIfam" id="TIGR01347">
    <property type="entry name" value="sucB"/>
    <property type="match status" value="1"/>
</dbReference>
<proteinExistence type="inferred from homology"/>
<dbReference type="CDD" id="cd06849">
    <property type="entry name" value="lipoyl_domain"/>
    <property type="match status" value="1"/>
</dbReference>
<comment type="similarity">
    <text evidence="3 12">Belongs to the 2-oxoacid dehydrogenase family.</text>
</comment>
<comment type="pathway">
    <text evidence="2 12">Amino-acid degradation; L-lysine degradation via saccharopine pathway; glutaryl-CoA from L-lysine: step 6/6.</text>
</comment>
<evidence type="ECO:0000256" key="5">
    <source>
        <dbReference type="ARBA" id="ARBA00012945"/>
    </source>
</evidence>
<dbReference type="InterPro" id="IPR011053">
    <property type="entry name" value="Single_hybrid_motif"/>
</dbReference>
<keyword evidence="10 12" id="KW-0012">Acyltransferase</keyword>
<dbReference type="InterPro" id="IPR001078">
    <property type="entry name" value="2-oxoacid_DH_actylTfrase"/>
</dbReference>
<dbReference type="PANTHER" id="PTHR43416:SF5">
    <property type="entry name" value="DIHYDROLIPOYLLYSINE-RESIDUE SUCCINYLTRANSFERASE COMPONENT OF 2-OXOGLUTARATE DEHYDROGENASE COMPLEX, MITOCHONDRIAL"/>
    <property type="match status" value="1"/>
</dbReference>
<evidence type="ECO:0000313" key="16">
    <source>
        <dbReference type="EMBL" id="QED22886.1"/>
    </source>
</evidence>
<dbReference type="GO" id="GO:0005829">
    <property type="term" value="C:cytosol"/>
    <property type="evidence" value="ECO:0007669"/>
    <property type="project" value="TreeGrafter"/>
</dbReference>
<keyword evidence="8 12" id="KW-0808">Transferase</keyword>
<evidence type="ECO:0000259" key="14">
    <source>
        <dbReference type="PROSITE" id="PS50968"/>
    </source>
</evidence>
<keyword evidence="7 12" id="KW-0816">Tricarboxylic acid cycle</keyword>
<dbReference type="Gene3D" id="2.40.50.100">
    <property type="match status" value="1"/>
</dbReference>
<reference evidence="16 17" key="1">
    <citation type="journal article" date="2019" name="ISME J.">
        <title>Deianiraea, an extracellular bacterium associated with the ciliate Paramecium, suggests an alternative scenario for the evolution of Rickettsiales.</title>
        <authorList>
            <person name="Castelli M."/>
            <person name="Sabaneyeva E."/>
            <person name="Lanzoni O."/>
            <person name="Lebedeva N."/>
            <person name="Floriano A.M."/>
            <person name="Gaiarsa S."/>
            <person name="Benken K."/>
            <person name="Modeo L."/>
            <person name="Bandi C."/>
            <person name="Potekhin A."/>
            <person name="Sassera D."/>
            <person name="Petroni G."/>
        </authorList>
    </citation>
    <scope>NUCLEOTIDE SEQUENCE [LARGE SCALE GENOMIC DNA]</scope>
    <source>
        <strain evidence="16">CyL4-1</strain>
    </source>
</reference>
<dbReference type="OrthoDB" id="9805770at2"/>
<dbReference type="GO" id="GO:0033512">
    <property type="term" value="P:L-lysine catabolic process to acetyl-CoA via saccharopine"/>
    <property type="evidence" value="ECO:0007669"/>
    <property type="project" value="UniProtKB-UniRule"/>
</dbReference>
<evidence type="ECO:0000256" key="4">
    <source>
        <dbReference type="ARBA" id="ARBA00011666"/>
    </source>
</evidence>
<dbReference type="EMBL" id="CP029077">
    <property type="protein sequence ID" value="QED22886.1"/>
    <property type="molecule type" value="Genomic_DNA"/>
</dbReference>
<dbReference type="NCBIfam" id="NF004309">
    <property type="entry name" value="PRK05704.1"/>
    <property type="match status" value="1"/>
</dbReference>
<evidence type="ECO:0000256" key="11">
    <source>
        <dbReference type="ARBA" id="ARBA00052761"/>
    </source>
</evidence>
<organism evidence="16 17">
    <name type="scientific">Candidatus Deianiraea vastatrix</name>
    <dbReference type="NCBI Taxonomy" id="2163644"/>
    <lineage>
        <taxon>Bacteria</taxon>
        <taxon>Pseudomonadati</taxon>
        <taxon>Pseudomonadota</taxon>
        <taxon>Alphaproteobacteria</taxon>
        <taxon>Rickettsiales</taxon>
        <taxon>Candidatus Deianiraeaceae</taxon>
        <taxon>Candidatus Deianiraea</taxon>
    </lineage>
</organism>
<dbReference type="EC" id="2.3.1.61" evidence="5 12"/>
<feature type="domain" description="Lipoyl-binding" evidence="14">
    <location>
        <begin position="1"/>
        <end position="76"/>
    </location>
</feature>
<feature type="compositionally biased region" description="Polar residues" evidence="13">
    <location>
        <begin position="93"/>
        <end position="104"/>
    </location>
</feature>
<dbReference type="SUPFAM" id="SSF51230">
    <property type="entry name" value="Single hybrid motif"/>
    <property type="match status" value="1"/>
</dbReference>
<protein>
    <recommendedName>
        <fullName evidence="6 12">Dihydrolipoyllysine-residue succinyltransferase component of 2-oxoglutarate dehydrogenase complex</fullName>
        <ecNumber evidence="5 12">2.3.1.61</ecNumber>
    </recommendedName>
    <alternativeName>
        <fullName evidence="12">2-oxoglutarate dehydrogenase complex component E2</fullName>
    </alternativeName>
</protein>
<dbReference type="SUPFAM" id="SSF47005">
    <property type="entry name" value="Peripheral subunit-binding domain of 2-oxo acid dehydrogenase complex"/>
    <property type="match status" value="1"/>
</dbReference>
<keyword evidence="17" id="KW-1185">Reference proteome</keyword>
<dbReference type="GO" id="GO:0045252">
    <property type="term" value="C:oxoglutarate dehydrogenase complex"/>
    <property type="evidence" value="ECO:0007669"/>
    <property type="project" value="UniProtKB-UniRule"/>
</dbReference>
<comment type="function">
    <text evidence="1 12">E2 component of the 2-oxoglutarate dehydrogenase (OGDH) complex which catalyzes the second step in the conversion of 2-oxoglutarate to succinyl-CoA and CO(2).</text>
</comment>
<dbReference type="Pfam" id="PF00364">
    <property type="entry name" value="Biotin_lipoyl"/>
    <property type="match status" value="1"/>
</dbReference>
<evidence type="ECO:0000256" key="1">
    <source>
        <dbReference type="ARBA" id="ARBA00004052"/>
    </source>
</evidence>
<keyword evidence="9 12" id="KW-0450">Lipoyl</keyword>
<dbReference type="GO" id="GO:0006099">
    <property type="term" value="P:tricarboxylic acid cycle"/>
    <property type="evidence" value="ECO:0007669"/>
    <property type="project" value="UniProtKB-UniRule"/>
</dbReference>
<evidence type="ECO:0000259" key="15">
    <source>
        <dbReference type="PROSITE" id="PS51826"/>
    </source>
</evidence>
<dbReference type="InterPro" id="IPR004167">
    <property type="entry name" value="PSBD"/>
</dbReference>
<evidence type="ECO:0000256" key="8">
    <source>
        <dbReference type="ARBA" id="ARBA00022679"/>
    </source>
</evidence>
<comment type="subunit">
    <text evidence="4">Forms a 24-polypeptide structural core with octahedral symmetry. Part of the 2-oxoglutarate dehydrogenase (OGDH) complex composed of E1 (2-oxoglutarate dehydrogenase), E2 (dihydrolipoamide succinyltransferase) and E3 (dihydrolipoamide dehydrogenase); the complex contains multiple copies of the three enzymatic components (E1, E2 and E3).</text>
</comment>
<dbReference type="Gene3D" id="4.10.320.10">
    <property type="entry name" value="E3-binding domain"/>
    <property type="match status" value="1"/>
</dbReference>
<dbReference type="PROSITE" id="PS50968">
    <property type="entry name" value="BIOTINYL_LIPOYL"/>
    <property type="match status" value="1"/>
</dbReference>
<sequence>MINILTPTLGESVTEATIAKFHKKIGQAVKKDELIVEIETEKVMLEVCAASDGVIERYAFKEGDTVHAGDVIGAINPSGVASVAASDSAKENVASSDRNPSPSAQKAIHENNVSAKDINGTGRAGQVLKEDVLSYVINQSASSKPCEVAAKSDFTSSKSFERVKMTKLRQVIAKRLKDSQNTAAILTTFNEVDMSAVMELRNQYKEKFEKKYGAKLGFMSFFVKAAVAALREIPAINAEIDGADIIFKNFYDIGVAVGTENGLVVPVVRDCDKMSYAQIESKIVEYGKKARDGKLSVDEMQGGTFTISNGGVYGSLLSTPIINPPQSGILGLHNIVKRAVVVNDEIVIRPMMYIALSYDHRIVDGKEAVTFLVRIKELIEDPRRLVLDL</sequence>
<evidence type="ECO:0000256" key="9">
    <source>
        <dbReference type="ARBA" id="ARBA00022823"/>
    </source>
</evidence>
<dbReference type="InterPro" id="IPR000089">
    <property type="entry name" value="Biotin_lipoyl"/>
</dbReference>
<name>A0A5B8XCY6_9RICK</name>
<dbReference type="InterPro" id="IPR023213">
    <property type="entry name" value="CAT-like_dom_sf"/>
</dbReference>
<evidence type="ECO:0000256" key="6">
    <source>
        <dbReference type="ARBA" id="ARBA00019511"/>
    </source>
</evidence>
<evidence type="ECO:0000256" key="3">
    <source>
        <dbReference type="ARBA" id="ARBA00007317"/>
    </source>
</evidence>
<evidence type="ECO:0000256" key="2">
    <source>
        <dbReference type="ARBA" id="ARBA00005145"/>
    </source>
</evidence>
<dbReference type="Pfam" id="PF00198">
    <property type="entry name" value="2-oxoacid_dh"/>
    <property type="match status" value="1"/>
</dbReference>